<dbReference type="Gene3D" id="3.30.40.10">
    <property type="entry name" value="Zinc/RING finger domain, C3HC4 (zinc finger)"/>
    <property type="match status" value="1"/>
</dbReference>
<proteinExistence type="predicted"/>
<accession>A0AA35XFZ5</accession>
<dbReference type="InterPro" id="IPR047153">
    <property type="entry name" value="TRIM45/56/19-like"/>
</dbReference>
<dbReference type="PROSITE" id="PS50119">
    <property type="entry name" value="ZF_BBOX"/>
    <property type="match status" value="2"/>
</dbReference>
<dbReference type="AlphaFoldDB" id="A0AA35XFZ5"/>
<keyword evidence="3" id="KW-0862">Zinc</keyword>
<keyword evidence="1" id="KW-0479">Metal-binding</keyword>
<dbReference type="Gene3D" id="3.30.160.60">
    <property type="entry name" value="Classic Zinc Finger"/>
    <property type="match status" value="1"/>
</dbReference>
<evidence type="ECO:0000259" key="5">
    <source>
        <dbReference type="PROSITE" id="PS50089"/>
    </source>
</evidence>
<keyword evidence="2 4" id="KW-0863">Zinc-finger</keyword>
<dbReference type="InterPro" id="IPR000315">
    <property type="entry name" value="Znf_B-box"/>
</dbReference>
<dbReference type="Gene3D" id="2.30.30.40">
    <property type="entry name" value="SH3 Domains"/>
    <property type="match status" value="1"/>
</dbReference>
<evidence type="ECO:0000313" key="8">
    <source>
        <dbReference type="Proteomes" id="UP001174909"/>
    </source>
</evidence>
<dbReference type="PROSITE" id="PS00518">
    <property type="entry name" value="ZF_RING_1"/>
    <property type="match status" value="1"/>
</dbReference>
<dbReference type="InterPro" id="IPR013083">
    <property type="entry name" value="Znf_RING/FYVE/PHD"/>
</dbReference>
<sequence length="488" mass="55304">MASPFQSPRAFPGSPRAQDEEEKCSVCQEPHTEPRILSCLHVFCTKCLQGLLNKIEGGEKLVCPNCRAEYDPPLNVEEFPLDHAVQRSAEFRSFCEAEDEKAGPCKNCEEEGETDAYCGECGGGICGKCVQEHQKMKVFREHKYTAWKDLSEGNFNLHKRQRTCNIHELGIQLYCERCNTFLCSLCLKGRHARHFQSAKSLLEVSRTRQTEVKKMSDHAETQFCVLESRMTELKHMEGGLANYPGSLELSITSTFESYMKQIELYCRQMVNEAQQRCSEMTKGLMAHKTDTENAMEKLKTGIQFAKRAATCTNDDEIIEMSGLAINQLKSTMSSCDISPLRRPLVFEKKQLKLGRLREIQERDIRVEPPEFCLMNTENLITVKFILPINTRPVWVAGAVCKRCDDVMVVWGVPEDASVVKPGPDWKGGEGNVTRGTVLSKEPDVTNGALIFGDGEEQESFKVKVQWDSADVIEYEWGNNDEYELELDM</sequence>
<feature type="domain" description="B box-type" evidence="6">
    <location>
        <begin position="100"/>
        <end position="147"/>
    </location>
</feature>
<name>A0AA35XFZ5_GEOBA</name>
<feature type="domain" description="B box-type" evidence="6">
    <location>
        <begin position="159"/>
        <end position="194"/>
    </location>
</feature>
<dbReference type="GO" id="GO:0008270">
    <property type="term" value="F:zinc ion binding"/>
    <property type="evidence" value="ECO:0007669"/>
    <property type="project" value="UniProtKB-KW"/>
</dbReference>
<gene>
    <name evidence="7" type="ORF">GBAR_LOCUS27542</name>
</gene>
<dbReference type="InterPro" id="IPR001841">
    <property type="entry name" value="Znf_RING"/>
</dbReference>
<dbReference type="Pfam" id="PF00643">
    <property type="entry name" value="zf-B_box"/>
    <property type="match status" value="1"/>
</dbReference>
<feature type="domain" description="RING-type" evidence="5">
    <location>
        <begin position="24"/>
        <end position="67"/>
    </location>
</feature>
<dbReference type="PROSITE" id="PS50089">
    <property type="entry name" value="ZF_RING_2"/>
    <property type="match status" value="1"/>
</dbReference>
<evidence type="ECO:0000256" key="1">
    <source>
        <dbReference type="ARBA" id="ARBA00022723"/>
    </source>
</evidence>
<dbReference type="SMART" id="SM00336">
    <property type="entry name" value="BBOX"/>
    <property type="match status" value="2"/>
</dbReference>
<reference evidence="7" key="1">
    <citation type="submission" date="2023-03" db="EMBL/GenBank/DDBJ databases">
        <authorList>
            <person name="Steffen K."/>
            <person name="Cardenas P."/>
        </authorList>
    </citation>
    <scope>NUCLEOTIDE SEQUENCE</scope>
</reference>
<dbReference type="SMART" id="SM00184">
    <property type="entry name" value="RING"/>
    <property type="match status" value="1"/>
</dbReference>
<protein>
    <submittedName>
        <fullName evidence="7">Tripartite motif-containing protein 45</fullName>
    </submittedName>
</protein>
<dbReference type="InterPro" id="IPR017907">
    <property type="entry name" value="Znf_RING_CS"/>
</dbReference>
<evidence type="ECO:0000256" key="2">
    <source>
        <dbReference type="ARBA" id="ARBA00022771"/>
    </source>
</evidence>
<organism evidence="7 8">
    <name type="scientific">Geodia barretti</name>
    <name type="common">Barrett's horny sponge</name>
    <dbReference type="NCBI Taxonomy" id="519541"/>
    <lineage>
        <taxon>Eukaryota</taxon>
        <taxon>Metazoa</taxon>
        <taxon>Porifera</taxon>
        <taxon>Demospongiae</taxon>
        <taxon>Heteroscleromorpha</taxon>
        <taxon>Tetractinellida</taxon>
        <taxon>Astrophorina</taxon>
        <taxon>Geodiidae</taxon>
        <taxon>Geodia</taxon>
    </lineage>
</organism>
<dbReference type="SUPFAM" id="SSF57845">
    <property type="entry name" value="B-box zinc-binding domain"/>
    <property type="match status" value="1"/>
</dbReference>
<evidence type="ECO:0000256" key="4">
    <source>
        <dbReference type="PROSITE-ProRule" id="PRU00024"/>
    </source>
</evidence>
<dbReference type="PANTHER" id="PTHR25462:SF296">
    <property type="entry name" value="MEIOTIC P26, ISOFORM F"/>
    <property type="match status" value="1"/>
</dbReference>
<evidence type="ECO:0000313" key="7">
    <source>
        <dbReference type="EMBL" id="CAI8050065.1"/>
    </source>
</evidence>
<evidence type="ECO:0000256" key="3">
    <source>
        <dbReference type="ARBA" id="ARBA00022833"/>
    </source>
</evidence>
<dbReference type="InterPro" id="IPR027370">
    <property type="entry name" value="Znf-RING_euk"/>
</dbReference>
<dbReference type="Proteomes" id="UP001174909">
    <property type="component" value="Unassembled WGS sequence"/>
</dbReference>
<evidence type="ECO:0000259" key="6">
    <source>
        <dbReference type="PROSITE" id="PS50119"/>
    </source>
</evidence>
<dbReference type="PANTHER" id="PTHR25462">
    <property type="entry name" value="BONUS, ISOFORM C-RELATED"/>
    <property type="match status" value="1"/>
</dbReference>
<dbReference type="EMBL" id="CASHTH010003832">
    <property type="protein sequence ID" value="CAI8050065.1"/>
    <property type="molecule type" value="Genomic_DNA"/>
</dbReference>
<dbReference type="Pfam" id="PF13445">
    <property type="entry name" value="zf-RING_UBOX"/>
    <property type="match status" value="1"/>
</dbReference>
<comment type="caution">
    <text evidence="7">The sequence shown here is derived from an EMBL/GenBank/DDBJ whole genome shotgun (WGS) entry which is preliminary data.</text>
</comment>
<keyword evidence="8" id="KW-1185">Reference proteome</keyword>
<dbReference type="SUPFAM" id="SSF57850">
    <property type="entry name" value="RING/U-box"/>
    <property type="match status" value="1"/>
</dbReference>